<evidence type="ECO:0000313" key="26">
    <source>
        <dbReference type="Proteomes" id="UP000093748"/>
    </source>
</evidence>
<name>A0A1A5JXB0_RHILI</name>
<evidence type="ECO:0000256" key="3">
    <source>
        <dbReference type="ARBA" id="ARBA00010651"/>
    </source>
</evidence>
<dbReference type="Pfam" id="PF00355">
    <property type="entry name" value="Rieske"/>
    <property type="match status" value="1"/>
</dbReference>
<dbReference type="InterPro" id="IPR006317">
    <property type="entry name" value="Ubiquinol_cyt_c_Rdtase_Fe-S-su"/>
</dbReference>
<reference evidence="24 25" key="1">
    <citation type="submission" date="2016-05" db="EMBL/GenBank/DDBJ databases">
        <authorList>
            <person name="Ramsay J.P."/>
        </authorList>
    </citation>
    <scope>NUCLEOTIDE SEQUENCE [LARGE SCALE GENOMIC DNA]</scope>
    <source>
        <strain evidence="24 25">NZP2042</strain>
    </source>
</reference>
<dbReference type="PROSITE" id="PS51296">
    <property type="entry name" value="RIESKE"/>
    <property type="match status" value="1"/>
</dbReference>
<dbReference type="PROSITE" id="PS51318">
    <property type="entry name" value="TAT"/>
    <property type="match status" value="1"/>
</dbReference>
<comment type="function">
    <text evidence="1">Component of the ubiquinol-cytochrome c reductase complex (complex III or cytochrome b-c1 complex), which is a respiratory chain that generates an electrochemical potential coupled to ATP synthesis.</text>
</comment>
<dbReference type="SUPFAM" id="SSF50022">
    <property type="entry name" value="ISP domain"/>
    <property type="match status" value="1"/>
</dbReference>
<dbReference type="InterPro" id="IPR006311">
    <property type="entry name" value="TAT_signal"/>
</dbReference>
<comment type="similarity">
    <text evidence="3">Belongs to the Rieske iron-sulfur protein family.</text>
</comment>
<dbReference type="Proteomes" id="UP000093737">
    <property type="component" value="Unassembled WGS sequence"/>
</dbReference>
<evidence type="ECO:0000256" key="9">
    <source>
        <dbReference type="ARBA" id="ARBA00022692"/>
    </source>
</evidence>
<keyword evidence="7 20" id="KW-0813">Transport</keyword>
<evidence type="ECO:0000256" key="10">
    <source>
        <dbReference type="ARBA" id="ARBA00022714"/>
    </source>
</evidence>
<dbReference type="InterPro" id="IPR019470">
    <property type="entry name" value="Ubiq_cytC_Rdtase_Fe-S_su_TAT"/>
</dbReference>
<dbReference type="InterPro" id="IPR019546">
    <property type="entry name" value="TAT_signal_bac_arc"/>
</dbReference>
<comment type="caution">
    <text evidence="23">The sequence shown here is derived from an EMBL/GenBank/DDBJ whole genome shotgun (WGS) entry which is preliminary data.</text>
</comment>
<evidence type="ECO:0000256" key="12">
    <source>
        <dbReference type="ARBA" id="ARBA00022967"/>
    </source>
</evidence>
<evidence type="ECO:0000256" key="19">
    <source>
        <dbReference type="ARBA" id="ARBA00029351"/>
    </source>
</evidence>
<dbReference type="PRINTS" id="PR00162">
    <property type="entry name" value="RIESKE"/>
</dbReference>
<keyword evidence="11" id="KW-0479">Metal-binding</keyword>
<evidence type="ECO:0000256" key="7">
    <source>
        <dbReference type="ARBA" id="ARBA00022448"/>
    </source>
</evidence>
<dbReference type="GO" id="GO:0005886">
    <property type="term" value="C:plasma membrane"/>
    <property type="evidence" value="ECO:0007669"/>
    <property type="project" value="UniProtKB-SubCell"/>
</dbReference>
<evidence type="ECO:0000256" key="18">
    <source>
        <dbReference type="ARBA" id="ARBA00023157"/>
    </source>
</evidence>
<reference evidence="23" key="3">
    <citation type="submission" date="2016-06" db="EMBL/GenBank/DDBJ databases">
        <authorList>
            <person name="Kjaerup R.B."/>
            <person name="Dalgaard T.S."/>
            <person name="Juul-Madsen H.R."/>
        </authorList>
    </citation>
    <scope>NUCLEOTIDE SEQUENCE</scope>
    <source>
        <strain evidence="23">R7ANS::ICEMlSym2042</strain>
    </source>
</reference>
<gene>
    <name evidence="24" type="ORF">A8145_27955</name>
    <name evidence="23" type="ORF">BAE39_17470</name>
</gene>
<keyword evidence="8" id="KW-1003">Cell membrane</keyword>
<feature type="transmembrane region" description="Helical" evidence="20">
    <location>
        <begin position="14"/>
        <end position="35"/>
    </location>
</feature>
<dbReference type="GO" id="GO:0051537">
    <property type="term" value="F:2 iron, 2 sulfur cluster binding"/>
    <property type="evidence" value="ECO:0007669"/>
    <property type="project" value="UniProtKB-KW"/>
</dbReference>
<dbReference type="Pfam" id="PF10399">
    <property type="entry name" value="UCR_Fe-S_N"/>
    <property type="match status" value="1"/>
</dbReference>
<keyword evidence="16" id="KW-0411">Iron-sulfur</keyword>
<evidence type="ECO:0000256" key="17">
    <source>
        <dbReference type="ARBA" id="ARBA00023136"/>
    </source>
</evidence>
<evidence type="ECO:0000256" key="13">
    <source>
        <dbReference type="ARBA" id="ARBA00022982"/>
    </source>
</evidence>
<comment type="catalytic activity">
    <reaction evidence="19 20">
        <text>a quinol + 2 Fe(III)-[cytochrome c](out) = a quinone + 2 Fe(II)-[cytochrome c](out) + 2 H(+)(out)</text>
        <dbReference type="Rhea" id="RHEA:11484"/>
        <dbReference type="Rhea" id="RHEA-COMP:10350"/>
        <dbReference type="Rhea" id="RHEA-COMP:14399"/>
        <dbReference type="ChEBI" id="CHEBI:15378"/>
        <dbReference type="ChEBI" id="CHEBI:24646"/>
        <dbReference type="ChEBI" id="CHEBI:29033"/>
        <dbReference type="ChEBI" id="CHEBI:29034"/>
        <dbReference type="ChEBI" id="CHEBI:132124"/>
        <dbReference type="EC" id="7.1.1.8"/>
    </reaction>
</comment>
<comment type="cofactor">
    <cofactor evidence="20">
        <name>[2Fe-2S] cluster</name>
        <dbReference type="ChEBI" id="CHEBI:190135"/>
    </cofactor>
    <text evidence="20">Binds 1 [2Fe-2S] cluster per subunit.</text>
</comment>
<evidence type="ECO:0000259" key="22">
    <source>
        <dbReference type="PROSITE" id="PS51296"/>
    </source>
</evidence>
<dbReference type="PANTHER" id="PTHR10134">
    <property type="entry name" value="CYTOCHROME B-C1 COMPLEX SUBUNIT RIESKE, MITOCHONDRIAL"/>
    <property type="match status" value="1"/>
</dbReference>
<keyword evidence="18" id="KW-1015">Disulfide bond</keyword>
<sequence length="186" mass="19981">MSATDIHDPNRRDFLYVATGMAAVVGAGAVAWPFIDQMRPDASTLALASVEVDVASLTPGMSLIVKWRGKPVVVRNRTEKEMKDGEAVNLSDLKDPIARNANLPADAPATDANRTTPGKEAWMVMVQVCTHLGCIPLGQEGDFGGWFCPCHGSQYDTAGRIRKGPAPENMAVPVFKFISDTKILIG</sequence>
<keyword evidence="17 20" id="KW-0472">Membrane</keyword>
<comment type="subcellular location">
    <subcellularLocation>
        <location evidence="2">Cell membrane</location>
        <topology evidence="2">Single-pass membrane protein</topology>
    </subcellularLocation>
</comment>
<keyword evidence="14 20" id="KW-1133">Transmembrane helix</keyword>
<evidence type="ECO:0000256" key="5">
    <source>
        <dbReference type="ARBA" id="ARBA00012951"/>
    </source>
</evidence>
<evidence type="ECO:0000313" key="24">
    <source>
        <dbReference type="EMBL" id="OBQ70899.1"/>
    </source>
</evidence>
<dbReference type="Proteomes" id="UP000093748">
    <property type="component" value="Unassembled WGS sequence"/>
</dbReference>
<dbReference type="EC" id="7.1.1.8" evidence="5 20"/>
<evidence type="ECO:0000256" key="6">
    <source>
        <dbReference type="ARBA" id="ARBA00019816"/>
    </source>
</evidence>
<evidence type="ECO:0000256" key="20">
    <source>
        <dbReference type="RuleBase" id="RU004494"/>
    </source>
</evidence>
<evidence type="ECO:0000313" key="23">
    <source>
        <dbReference type="EMBL" id="OBP74159.1"/>
    </source>
</evidence>
<evidence type="ECO:0000256" key="1">
    <source>
        <dbReference type="ARBA" id="ARBA00002444"/>
    </source>
</evidence>
<dbReference type="InterPro" id="IPR005805">
    <property type="entry name" value="Rieske_Fe-S_prot_C"/>
</dbReference>
<feature type="domain" description="Rieske" evidence="22">
    <location>
        <begin position="85"/>
        <end position="184"/>
    </location>
</feature>
<protein>
    <recommendedName>
        <fullName evidence="6 20">Ubiquinol-cytochrome c reductase iron-sulfur subunit</fullName>
        <ecNumber evidence="5 20">7.1.1.8</ecNumber>
    </recommendedName>
</protein>
<dbReference type="NCBIfam" id="TIGR01416">
    <property type="entry name" value="Rieske_proteo"/>
    <property type="match status" value="1"/>
</dbReference>
<comment type="miscellaneous">
    <text evidence="20">The Rieske protein is a high potential 2Fe-2S protein.</text>
</comment>
<accession>A0A1A5JXB0</accession>
<dbReference type="Gene3D" id="1.20.5.510">
    <property type="entry name" value="Single helix bin"/>
    <property type="match status" value="1"/>
</dbReference>
<evidence type="ECO:0000256" key="8">
    <source>
        <dbReference type="ARBA" id="ARBA00022475"/>
    </source>
</evidence>
<evidence type="ECO:0000256" key="2">
    <source>
        <dbReference type="ARBA" id="ARBA00004162"/>
    </source>
</evidence>
<dbReference type="EMBL" id="LYTK01000002">
    <property type="protein sequence ID" value="OBQ70899.1"/>
    <property type="molecule type" value="Genomic_DNA"/>
</dbReference>
<evidence type="ECO:0000256" key="4">
    <source>
        <dbReference type="ARBA" id="ARBA00011649"/>
    </source>
</evidence>
<evidence type="ECO:0000256" key="15">
    <source>
        <dbReference type="ARBA" id="ARBA00023004"/>
    </source>
</evidence>
<dbReference type="CDD" id="cd03470">
    <property type="entry name" value="Rieske_cytochrome_bc1"/>
    <property type="match status" value="1"/>
</dbReference>
<keyword evidence="13 20" id="KW-0249">Electron transport</keyword>
<dbReference type="GO" id="GO:0046872">
    <property type="term" value="F:metal ion binding"/>
    <property type="evidence" value="ECO:0007669"/>
    <property type="project" value="UniProtKB-KW"/>
</dbReference>
<dbReference type="AlphaFoldDB" id="A0A1A5JXB0"/>
<dbReference type="InterPro" id="IPR014349">
    <property type="entry name" value="Rieske_Fe-S_prot"/>
</dbReference>
<evidence type="ECO:0000256" key="16">
    <source>
        <dbReference type="ARBA" id="ARBA00023014"/>
    </source>
</evidence>
<dbReference type="InterPro" id="IPR036922">
    <property type="entry name" value="Rieske_2Fe-2S_sf"/>
</dbReference>
<dbReference type="NCBIfam" id="TIGR01409">
    <property type="entry name" value="TAT_signal_seq"/>
    <property type="match status" value="1"/>
</dbReference>
<keyword evidence="12" id="KW-1278">Translocase</keyword>
<dbReference type="EMBL" id="LZTJ01000023">
    <property type="protein sequence ID" value="OBP74159.1"/>
    <property type="molecule type" value="Genomic_DNA"/>
</dbReference>
<dbReference type="InterPro" id="IPR017941">
    <property type="entry name" value="Rieske_2Fe-2S"/>
</dbReference>
<comment type="subunit">
    <text evidence="4 21">The main subunits of complex b-c1 are: cytochrome b, cytochrome c1 and the Rieske protein.</text>
</comment>
<evidence type="ECO:0000313" key="25">
    <source>
        <dbReference type="Proteomes" id="UP000093737"/>
    </source>
</evidence>
<evidence type="ECO:0000256" key="11">
    <source>
        <dbReference type="ARBA" id="ARBA00022723"/>
    </source>
</evidence>
<dbReference type="RefSeq" id="WP_010911121.1">
    <property type="nucleotide sequence ID" value="NZ_LYTK01000002.1"/>
</dbReference>
<evidence type="ECO:0000256" key="21">
    <source>
        <dbReference type="RuleBase" id="RU004497"/>
    </source>
</evidence>
<dbReference type="Gene3D" id="2.102.10.10">
    <property type="entry name" value="Rieske [2Fe-2S] iron-sulphur domain"/>
    <property type="match status" value="1"/>
</dbReference>
<keyword evidence="15" id="KW-0408">Iron</keyword>
<dbReference type="OrthoDB" id="9767869at2"/>
<dbReference type="FunFam" id="2.102.10.10:FF:000001">
    <property type="entry name" value="Cytochrome b-c1 complex subunit Rieske, mitochondrial"/>
    <property type="match status" value="1"/>
</dbReference>
<organism evidence="23 26">
    <name type="scientific">Rhizobium loti</name>
    <name type="common">Mesorhizobium loti</name>
    <dbReference type="NCBI Taxonomy" id="381"/>
    <lineage>
        <taxon>Bacteria</taxon>
        <taxon>Pseudomonadati</taxon>
        <taxon>Pseudomonadota</taxon>
        <taxon>Alphaproteobacteria</taxon>
        <taxon>Hyphomicrobiales</taxon>
        <taxon>Phyllobacteriaceae</taxon>
        <taxon>Mesorhizobium</taxon>
    </lineage>
</organism>
<evidence type="ECO:0000256" key="14">
    <source>
        <dbReference type="ARBA" id="ARBA00022989"/>
    </source>
</evidence>
<proteinExistence type="inferred from homology"/>
<dbReference type="GO" id="GO:0008121">
    <property type="term" value="F:quinol-cytochrome-c reductase activity"/>
    <property type="evidence" value="ECO:0007669"/>
    <property type="project" value="UniProtKB-EC"/>
</dbReference>
<keyword evidence="9 20" id="KW-0812">Transmembrane</keyword>
<reference evidence="26" key="2">
    <citation type="submission" date="2016-06" db="EMBL/GenBank/DDBJ databases">
        <title>NZP2037 Pacbio-Illumina hybrid assembly.</title>
        <authorList>
            <person name="Ramsay J.P."/>
        </authorList>
    </citation>
    <scope>NUCLEOTIDE SEQUENCE [LARGE SCALE GENOMIC DNA]</scope>
    <source>
        <strain evidence="26">R7ANS::ICEMlSym2042</strain>
    </source>
</reference>
<keyword evidence="10" id="KW-0001">2Fe-2S</keyword>